<feature type="transmembrane region" description="Helical" evidence="2">
    <location>
        <begin position="108"/>
        <end position="128"/>
    </location>
</feature>
<keyword evidence="5" id="KW-1185">Reference proteome</keyword>
<feature type="transmembrane region" description="Helical" evidence="2">
    <location>
        <begin position="43"/>
        <end position="65"/>
    </location>
</feature>
<evidence type="ECO:0000313" key="4">
    <source>
        <dbReference type="EMBL" id="MDX2297883.1"/>
    </source>
</evidence>
<dbReference type="PANTHER" id="PTHR34512:SF30">
    <property type="entry name" value="OUTER MEMBRANE PROTEIN ASSEMBLY FACTOR BAMB"/>
    <property type="match status" value="1"/>
</dbReference>
<dbReference type="InterPro" id="IPR002372">
    <property type="entry name" value="PQQ_rpt_dom"/>
</dbReference>
<organism evidence="4 5">
    <name type="scientific">Streptomyces roseolus</name>
    <dbReference type="NCBI Taxonomy" id="67358"/>
    <lineage>
        <taxon>Bacteria</taxon>
        <taxon>Bacillati</taxon>
        <taxon>Actinomycetota</taxon>
        <taxon>Actinomycetes</taxon>
        <taxon>Kitasatosporales</taxon>
        <taxon>Streptomycetaceae</taxon>
        <taxon>Streptomyces</taxon>
    </lineage>
</organism>
<feature type="region of interest" description="Disordered" evidence="1">
    <location>
        <begin position="69"/>
        <end position="102"/>
    </location>
</feature>
<proteinExistence type="predicted"/>
<dbReference type="SUPFAM" id="SSF50998">
    <property type="entry name" value="Quinoprotein alcohol dehydrogenase-like"/>
    <property type="match status" value="1"/>
</dbReference>
<feature type="compositionally biased region" description="Low complexity" evidence="1">
    <location>
        <begin position="69"/>
        <end position="79"/>
    </location>
</feature>
<evidence type="ECO:0000313" key="5">
    <source>
        <dbReference type="Proteomes" id="UP001278571"/>
    </source>
</evidence>
<evidence type="ECO:0000256" key="2">
    <source>
        <dbReference type="SAM" id="Phobius"/>
    </source>
</evidence>
<sequence>MRGLRRTAGAVAAALGALALGAALALLAGFLYAWVRGEPTGATVAWILGLFFLAALLLGAFGATLPNEEPAAEASAAEPAPAPTDGVRSGHEGEKGEEGEEGDWYDPLVFGLILVGLVAGGPFGIAGYEALKPTTGTTAPAAPAPGATPSASASPSPSAAPSATPGDAAVAWTVPATGGPYDTAPGAWGVGEAVVQIRSDGLSAYAVRDGAVRWNVAAPRREAVCATGREAVGNIGIVAFGRHRKPCAHLLAVHTSTGQVLWRQRAEGAGIPAYGLAVGGATVVVAEDRVVRGRAAETGEPRWQRPRDRGCAVRALDADEERVLLVEQCGAGARLVALETRTGEESWTRALPVESVVAAAVVSVTPAVVVLNEDDPRGTHAVLAFDDRGTPRATIPGHGPAGTLVLPDQVSETGRGGRAVVVGDRLIALAGQGSSAPHKVVALGLNDGRPAWEHAPEGGSVEALAPAPDGRIAVLTGGPGVVLLDATTGAPRGGTATKDPRAVVSLDPLLLPAAGAHVVLNRTPAPPAPALFALR</sequence>
<dbReference type="InterPro" id="IPR015943">
    <property type="entry name" value="WD40/YVTN_repeat-like_dom_sf"/>
</dbReference>
<dbReference type="InterPro" id="IPR011047">
    <property type="entry name" value="Quinoprotein_ADH-like_sf"/>
</dbReference>
<evidence type="ECO:0000259" key="3">
    <source>
        <dbReference type="Pfam" id="PF13360"/>
    </source>
</evidence>
<dbReference type="Pfam" id="PF13360">
    <property type="entry name" value="PQQ_2"/>
    <property type="match status" value="1"/>
</dbReference>
<evidence type="ECO:0000256" key="1">
    <source>
        <dbReference type="SAM" id="MobiDB-lite"/>
    </source>
</evidence>
<comment type="caution">
    <text evidence="4">The sequence shown here is derived from an EMBL/GenBank/DDBJ whole genome shotgun (WGS) entry which is preliminary data.</text>
</comment>
<reference evidence="4 5" key="1">
    <citation type="submission" date="2023-10" db="EMBL/GenBank/DDBJ databases">
        <authorList>
            <person name="Wang X.X."/>
        </authorList>
    </citation>
    <scope>NUCLEOTIDE SEQUENCE [LARGE SCALE GENOMIC DNA]</scope>
    <source>
        <strain evidence="4 5">NBRC 12816</strain>
    </source>
</reference>
<dbReference type="Gene3D" id="2.130.10.10">
    <property type="entry name" value="YVTN repeat-like/Quinoprotein amine dehydrogenase"/>
    <property type="match status" value="2"/>
</dbReference>
<name>A0ABU4KJD8_9ACTN</name>
<feature type="region of interest" description="Disordered" evidence="1">
    <location>
        <begin position="139"/>
        <end position="166"/>
    </location>
</feature>
<gene>
    <name evidence="4" type="ORF">R2363_37660</name>
</gene>
<keyword evidence="2" id="KW-0812">Transmembrane</keyword>
<dbReference type="Proteomes" id="UP001278571">
    <property type="component" value="Unassembled WGS sequence"/>
</dbReference>
<accession>A0ABU4KJD8</accession>
<keyword evidence="2" id="KW-1133">Transmembrane helix</keyword>
<dbReference type="EMBL" id="JAWJZF010000543">
    <property type="protein sequence ID" value="MDX2297883.1"/>
    <property type="molecule type" value="Genomic_DNA"/>
</dbReference>
<protein>
    <submittedName>
        <fullName evidence="4">PQQ-binding-like beta-propeller repeat protein</fullName>
    </submittedName>
</protein>
<feature type="domain" description="Pyrrolo-quinoline quinone repeat" evidence="3">
    <location>
        <begin position="202"/>
        <end position="371"/>
    </location>
</feature>
<dbReference type="RefSeq" id="WP_319013998.1">
    <property type="nucleotide sequence ID" value="NZ_JAWJZF010000543.1"/>
</dbReference>
<dbReference type="PANTHER" id="PTHR34512">
    <property type="entry name" value="CELL SURFACE PROTEIN"/>
    <property type="match status" value="1"/>
</dbReference>
<keyword evidence="2" id="KW-0472">Membrane</keyword>